<dbReference type="SUPFAM" id="SSF103473">
    <property type="entry name" value="MFS general substrate transporter"/>
    <property type="match status" value="1"/>
</dbReference>
<dbReference type="InterPro" id="IPR036259">
    <property type="entry name" value="MFS_trans_sf"/>
</dbReference>
<keyword evidence="7 8" id="KW-0472">Membrane</keyword>
<dbReference type="InterPro" id="IPR004812">
    <property type="entry name" value="Efflux_drug-R_Bcr/CmlA"/>
</dbReference>
<feature type="transmembrane region" description="Helical" evidence="8">
    <location>
        <begin position="220"/>
        <end position="246"/>
    </location>
</feature>
<dbReference type="GO" id="GO:1990961">
    <property type="term" value="P:xenobiotic detoxification by transmembrane export across the plasma membrane"/>
    <property type="evidence" value="ECO:0007669"/>
    <property type="project" value="InterPro"/>
</dbReference>
<evidence type="ECO:0000256" key="4">
    <source>
        <dbReference type="ARBA" id="ARBA00022475"/>
    </source>
</evidence>
<dbReference type="STRING" id="1790137.AXE80_05450"/>
<dbReference type="EMBL" id="CP014224">
    <property type="protein sequence ID" value="ANW95757.1"/>
    <property type="molecule type" value="Genomic_DNA"/>
</dbReference>
<evidence type="ECO:0000313" key="10">
    <source>
        <dbReference type="EMBL" id="ANW95757.1"/>
    </source>
</evidence>
<dbReference type="PROSITE" id="PS50850">
    <property type="entry name" value="MFS"/>
    <property type="match status" value="1"/>
</dbReference>
<gene>
    <name evidence="10" type="ORF">AXE80_05450</name>
</gene>
<dbReference type="OrthoDB" id="9800416at2"/>
<dbReference type="RefSeq" id="WP_068825200.1">
    <property type="nucleotide sequence ID" value="NZ_CP014224.1"/>
</dbReference>
<dbReference type="Gene3D" id="1.20.1720.10">
    <property type="entry name" value="Multidrug resistance protein D"/>
    <property type="match status" value="1"/>
</dbReference>
<evidence type="ECO:0000256" key="2">
    <source>
        <dbReference type="ARBA" id="ARBA00006236"/>
    </source>
</evidence>
<comment type="similarity">
    <text evidence="2">Belongs to the major facilitator superfamily. Bcr/CmlA family.</text>
</comment>
<evidence type="ECO:0000256" key="1">
    <source>
        <dbReference type="ARBA" id="ARBA00004651"/>
    </source>
</evidence>
<dbReference type="InterPro" id="IPR020846">
    <property type="entry name" value="MFS_dom"/>
</dbReference>
<dbReference type="InterPro" id="IPR005829">
    <property type="entry name" value="Sugar_transporter_CS"/>
</dbReference>
<feature type="transmembrane region" description="Helical" evidence="8">
    <location>
        <begin position="81"/>
        <end position="98"/>
    </location>
</feature>
<feature type="transmembrane region" description="Helical" evidence="8">
    <location>
        <begin position="313"/>
        <end position="338"/>
    </location>
</feature>
<evidence type="ECO:0000256" key="8">
    <source>
        <dbReference type="SAM" id="Phobius"/>
    </source>
</evidence>
<keyword evidence="6 8" id="KW-1133">Transmembrane helix</keyword>
<feature type="transmembrane region" description="Helical" evidence="8">
    <location>
        <begin position="289"/>
        <end position="307"/>
    </location>
</feature>
<feature type="transmembrane region" description="Helical" evidence="8">
    <location>
        <begin position="12"/>
        <end position="30"/>
    </location>
</feature>
<feature type="domain" description="Major facilitator superfamily (MFS) profile" evidence="9">
    <location>
        <begin position="12"/>
        <end position="411"/>
    </location>
</feature>
<evidence type="ECO:0000259" key="9">
    <source>
        <dbReference type="PROSITE" id="PS50850"/>
    </source>
</evidence>
<evidence type="ECO:0000256" key="3">
    <source>
        <dbReference type="ARBA" id="ARBA00022448"/>
    </source>
</evidence>
<reference evidence="10 11" key="1">
    <citation type="submission" date="2016-02" db="EMBL/GenBank/DDBJ databases">
        <authorList>
            <person name="Wen L."/>
            <person name="He K."/>
            <person name="Yang H."/>
        </authorList>
    </citation>
    <scope>NUCLEOTIDE SEQUENCE [LARGE SCALE GENOMIC DNA]</scope>
    <source>
        <strain evidence="10 11">CZ1127</strain>
    </source>
</reference>
<dbReference type="PANTHER" id="PTHR23502">
    <property type="entry name" value="MAJOR FACILITATOR SUPERFAMILY"/>
    <property type="match status" value="1"/>
</dbReference>
<feature type="transmembrane region" description="Helical" evidence="8">
    <location>
        <begin position="139"/>
        <end position="163"/>
    </location>
</feature>
<feature type="transmembrane region" description="Helical" evidence="8">
    <location>
        <begin position="169"/>
        <end position="189"/>
    </location>
</feature>
<evidence type="ECO:0000256" key="6">
    <source>
        <dbReference type="ARBA" id="ARBA00022989"/>
    </source>
</evidence>
<keyword evidence="4" id="KW-1003">Cell membrane</keyword>
<dbReference type="PANTHER" id="PTHR23502:SF132">
    <property type="entry name" value="POLYAMINE TRANSPORTER 2-RELATED"/>
    <property type="match status" value="1"/>
</dbReference>
<comment type="subcellular location">
    <subcellularLocation>
        <location evidence="1">Cell membrane</location>
        <topology evidence="1">Multi-pass membrane protein</topology>
    </subcellularLocation>
</comment>
<feature type="transmembrane region" description="Helical" evidence="8">
    <location>
        <begin position="104"/>
        <end position="127"/>
    </location>
</feature>
<feature type="transmembrane region" description="Helical" evidence="8">
    <location>
        <begin position="258"/>
        <end position="277"/>
    </location>
</feature>
<keyword evidence="11" id="KW-1185">Reference proteome</keyword>
<evidence type="ECO:0000313" key="11">
    <source>
        <dbReference type="Proteomes" id="UP000092967"/>
    </source>
</evidence>
<sequence>MKSFRLDKSKNVGVITVLIASLTALSSLAIDSFLSGMPLMAHFFGVEINTIELIITIYFLGFAVGNFFGGPLSDAFGRKKIALAGIGIYGVSALSIPFCDTIEMVLLLRFFQAFGGGFATVTANLFIKDWYKGKQVARLITITAMIMMLVPLFAPVLGGFLINLQGWKLVFYFLFTVAILLFAIFYLLIPESREQKEITNKITAKQLVAKYKILLSDKKAVIFLFALCFPVSGLYVFITSASFIYLEYFNVEVSVFPLIFAISIILNVLASFSNTYLLRVYDAKKLFQLGITIQLISGFSLFIITLLDLVTFWNVFILIALFIGSIGFIFGNGSAILLDIKPEVSGAANAAIGITRFVLGFLAGTSVAIFHTNDLLPIGIGMFVCSLLGNIIFIVFKATNNKSLVLASSCS</sequence>
<dbReference type="GO" id="GO:0042910">
    <property type="term" value="F:xenobiotic transmembrane transporter activity"/>
    <property type="evidence" value="ECO:0007669"/>
    <property type="project" value="InterPro"/>
</dbReference>
<protein>
    <recommendedName>
        <fullName evidence="9">Major facilitator superfamily (MFS) profile domain-containing protein</fullName>
    </recommendedName>
</protein>
<dbReference type="Pfam" id="PF07690">
    <property type="entry name" value="MFS_1"/>
    <property type="match status" value="1"/>
</dbReference>
<dbReference type="AlphaFoldDB" id="A0A1B1Y4U4"/>
<evidence type="ECO:0000256" key="7">
    <source>
        <dbReference type="ARBA" id="ARBA00023136"/>
    </source>
</evidence>
<feature type="transmembrane region" description="Helical" evidence="8">
    <location>
        <begin position="50"/>
        <end position="69"/>
    </location>
</feature>
<name>A0A1B1Y4U4_9FLAO</name>
<dbReference type="PROSITE" id="PS00216">
    <property type="entry name" value="SUGAR_TRANSPORT_1"/>
    <property type="match status" value="1"/>
</dbReference>
<dbReference type="GO" id="GO:0005886">
    <property type="term" value="C:plasma membrane"/>
    <property type="evidence" value="ECO:0007669"/>
    <property type="project" value="UniProtKB-SubCell"/>
</dbReference>
<organism evidence="10 11">
    <name type="scientific">Wenyingzhuangia fucanilytica</name>
    <dbReference type="NCBI Taxonomy" id="1790137"/>
    <lineage>
        <taxon>Bacteria</taxon>
        <taxon>Pseudomonadati</taxon>
        <taxon>Bacteroidota</taxon>
        <taxon>Flavobacteriia</taxon>
        <taxon>Flavobacteriales</taxon>
        <taxon>Flavobacteriaceae</taxon>
        <taxon>Wenyingzhuangia</taxon>
    </lineage>
</organism>
<dbReference type="InterPro" id="IPR011701">
    <property type="entry name" value="MFS"/>
</dbReference>
<dbReference type="Proteomes" id="UP000092967">
    <property type="component" value="Chromosome"/>
</dbReference>
<keyword evidence="3" id="KW-0813">Transport</keyword>
<feature type="transmembrane region" description="Helical" evidence="8">
    <location>
        <begin position="376"/>
        <end position="396"/>
    </location>
</feature>
<keyword evidence="5 8" id="KW-0812">Transmembrane</keyword>
<evidence type="ECO:0000256" key="5">
    <source>
        <dbReference type="ARBA" id="ARBA00022692"/>
    </source>
</evidence>
<accession>A0A1B1Y4U4</accession>
<proteinExistence type="inferred from homology"/>
<dbReference type="CDD" id="cd17320">
    <property type="entry name" value="MFS_MdfA_MDR_like"/>
    <property type="match status" value="1"/>
</dbReference>
<dbReference type="NCBIfam" id="TIGR00710">
    <property type="entry name" value="efflux_Bcr_CflA"/>
    <property type="match status" value="1"/>
</dbReference>
<feature type="transmembrane region" description="Helical" evidence="8">
    <location>
        <begin position="350"/>
        <end position="370"/>
    </location>
</feature>
<dbReference type="KEGG" id="wfu:AXE80_05450"/>